<evidence type="ECO:0000256" key="1">
    <source>
        <dbReference type="SAM" id="MobiDB-lite"/>
    </source>
</evidence>
<dbReference type="EnsemblMetazoa" id="XM_050663023.1">
    <property type="protein sequence ID" value="XP_050518980.1"/>
    <property type="gene ID" value="LOC114343637"/>
</dbReference>
<keyword evidence="3" id="KW-1185">Reference proteome</keyword>
<name>A0ABM5L966_DIAVI</name>
<dbReference type="InterPro" id="IPR033228">
    <property type="entry name" value="SZT2"/>
</dbReference>
<protein>
    <recommendedName>
        <fullName evidence="4">KICSTOR complex protein SZT2-like</fullName>
    </recommendedName>
</protein>
<accession>A0ABM5L966</accession>
<proteinExistence type="predicted"/>
<dbReference type="PANTHER" id="PTHR14918:SF3">
    <property type="entry name" value="KICSTOR COMPLEX PROTEIN SZT2"/>
    <property type="match status" value="1"/>
</dbReference>
<reference evidence="2" key="1">
    <citation type="submission" date="2025-05" db="UniProtKB">
        <authorList>
            <consortium name="EnsemblMetazoa"/>
        </authorList>
    </citation>
    <scope>IDENTIFICATION</scope>
</reference>
<evidence type="ECO:0008006" key="4">
    <source>
        <dbReference type="Google" id="ProtNLM"/>
    </source>
</evidence>
<sequence length="1370" mass="159101">MTLPYTSEIAPKLTRLFKPFENIKLAFRTALTVNRVFSNVKEKTPVLSKTDTVYSLPCLNCNQIYIGQTSRRLKDRITSHRSDCRLYPDRSALGEHSFNNDHRIDYNNVRSDIRPRVRSFGEKETKDPPNEDTLVLKVHGINEAGSDVQHDLVQVLQNRLDDAVLEFLSIMLARNAMCPLTPEDVHFIQRPFKLPEVVIRLTIQEFAFYWLDSFIHYLKQNLLQFLNVPKYTDNRPHYHFKDYAEENDPNILTNGDNLFLYNQSQNPSSGSRGIACIALAFVTSLQDSGPRTKTFNFSKMFESGKFATTVNSEILDNNGTLSDFYLEFRLWKQGRVNIENLSEKLKSAVSQASWDIITEYYLLTNALCSEDDKLKENNGTASIKMNPDVFNFDEEIDFNCNFNMESDKYIRESVMHTEKPKIDHFTSKKKKNRQTIPPTFKSTINFDESIRQRELMKDRPNSLKANRLNSLESGDSGILSSIYSKYLPHWLEFGDNLNAPSLKKHKINLQNRHLPNVIIAELLSILKDSSKAFRCISTSCIRNGSDDLYVPYIASSLITKYIIISRNFDHWYATVSVQDASDLPDFMSPHVLKHTQKFIPDISNNKFIPRQKILWISVENDCILIYTYNWAKEIIDKLYTSCSNLGSWLCVRSCLLNSITSQKLGIFHNQPLTRKVFMIPNNPYASLLGNIDATTTFPKDHSLKRQQLSYNLPATLEAFRDNFKASKLASTDPVVTFTSEIGEMKTIEKRNREELKTLHAMYQSRTSTTSVPQIFLLLQNSRIVHYCHTPLLFLSRWRLKAASTRDHSLYPSHAIQITDKMANEDLEMWHTELCYGFFSEYRHYMQTLGFMPLQIDDPHSRQGIWTKDKSSYNNVFYIQKTILGGILIFTVEFCEPFFMTKLLAIECNRLQNISSRASINRFTLSFLDECDRVKILMHLHSFTYDYHLRCIYNYISGNPGVNKVCDRYNVHQFLDDFLKYYNKAPNFARNLVHTDTLTIKDLVTEGRQLFEYLLHNVNQYDFKVVEMESHENEPEYILVQVTSAPQVSYKDSQDQQHTDDFDITLIVYNLCAPFSPKDNILHLKYYLLLTSKREVYPKSEIDEKLGKFRTVSSTARSLSTSEREQDEYESSSEKNLNESDFLSSNEQPMTSINVSNETLNNENSCISHPSVCLPYVEINQESVNYLGYYSSHEQLMQQLILDKASTTKKNIREIVKKGMVHCRTHLLWNRLISPKESSALTYEEFLELRNLAKLEHVCNLHPNLGPLLNQPITWYQNFAKLLLVKYVDHTRSFFSADGNILHYVILHQEYFSAFMLLSLDLHTSRGEMYAVYREPQMQENLEFSQICQKELLDGFVNCICFYLWSGMISN</sequence>
<dbReference type="PANTHER" id="PTHR14918">
    <property type="entry name" value="KICSTOR COMPLEX PROTEIN SZT2"/>
    <property type="match status" value="1"/>
</dbReference>
<feature type="region of interest" description="Disordered" evidence="1">
    <location>
        <begin position="1116"/>
        <end position="1147"/>
    </location>
</feature>
<evidence type="ECO:0000313" key="2">
    <source>
        <dbReference type="EnsemblMetazoa" id="XP_050518980.1"/>
    </source>
</evidence>
<dbReference type="Proteomes" id="UP001652700">
    <property type="component" value="Unplaced"/>
</dbReference>
<dbReference type="RefSeq" id="XP_050518980.1">
    <property type="nucleotide sequence ID" value="XM_050663023.1"/>
</dbReference>
<dbReference type="GeneID" id="114343637"/>
<organism evidence="2 3">
    <name type="scientific">Diabrotica virgifera virgifera</name>
    <name type="common">western corn rootworm</name>
    <dbReference type="NCBI Taxonomy" id="50390"/>
    <lineage>
        <taxon>Eukaryota</taxon>
        <taxon>Metazoa</taxon>
        <taxon>Ecdysozoa</taxon>
        <taxon>Arthropoda</taxon>
        <taxon>Hexapoda</taxon>
        <taxon>Insecta</taxon>
        <taxon>Pterygota</taxon>
        <taxon>Neoptera</taxon>
        <taxon>Endopterygota</taxon>
        <taxon>Coleoptera</taxon>
        <taxon>Polyphaga</taxon>
        <taxon>Cucujiformia</taxon>
        <taxon>Chrysomeloidea</taxon>
        <taxon>Chrysomelidae</taxon>
        <taxon>Galerucinae</taxon>
        <taxon>Diabroticina</taxon>
        <taxon>Diabroticites</taxon>
        <taxon>Diabrotica</taxon>
    </lineage>
</organism>
<evidence type="ECO:0000313" key="3">
    <source>
        <dbReference type="Proteomes" id="UP001652700"/>
    </source>
</evidence>
<feature type="compositionally biased region" description="Polar residues" evidence="1">
    <location>
        <begin position="1138"/>
        <end position="1147"/>
    </location>
</feature>